<dbReference type="AlphaFoldDB" id="A0A498NUP1"/>
<gene>
    <name evidence="2" type="ORF">ROHU_014230</name>
</gene>
<organism evidence="2 3">
    <name type="scientific">Labeo rohita</name>
    <name type="common">Indian major carp</name>
    <name type="synonym">Cyprinus rohita</name>
    <dbReference type="NCBI Taxonomy" id="84645"/>
    <lineage>
        <taxon>Eukaryota</taxon>
        <taxon>Metazoa</taxon>
        <taxon>Chordata</taxon>
        <taxon>Craniata</taxon>
        <taxon>Vertebrata</taxon>
        <taxon>Euteleostomi</taxon>
        <taxon>Actinopterygii</taxon>
        <taxon>Neopterygii</taxon>
        <taxon>Teleostei</taxon>
        <taxon>Ostariophysi</taxon>
        <taxon>Cypriniformes</taxon>
        <taxon>Cyprinidae</taxon>
        <taxon>Labeoninae</taxon>
        <taxon>Labeonini</taxon>
        <taxon>Labeo</taxon>
    </lineage>
</organism>
<evidence type="ECO:0000313" key="3">
    <source>
        <dbReference type="Proteomes" id="UP000290572"/>
    </source>
</evidence>
<name>A0A498NUP1_LABRO</name>
<feature type="compositionally biased region" description="Basic and acidic residues" evidence="1">
    <location>
        <begin position="52"/>
        <end position="72"/>
    </location>
</feature>
<accession>A0A498NUP1</accession>
<feature type="region of interest" description="Disordered" evidence="1">
    <location>
        <begin position="30"/>
        <end position="78"/>
    </location>
</feature>
<dbReference type="EMBL" id="QBIY01011125">
    <property type="protein sequence ID" value="RXN35438.1"/>
    <property type="molecule type" value="Genomic_DNA"/>
</dbReference>
<dbReference type="Proteomes" id="UP000290572">
    <property type="component" value="Unassembled WGS sequence"/>
</dbReference>
<proteinExistence type="predicted"/>
<evidence type="ECO:0000313" key="2">
    <source>
        <dbReference type="EMBL" id="RXN35438.1"/>
    </source>
</evidence>
<protein>
    <submittedName>
        <fullName evidence="2">Uncharacterized protein</fullName>
    </submittedName>
</protein>
<sequence>MASGQDSALRGVRRSPAIFKHTGAIFHKLSPKLQDSRDPLSQTLPAAETTEADWRLKERGRERKGAGDEDGGRGAGSQVIIFNERDPSQELNEADCMCRQFKQSRLNHKCAAHKSSVDDCLCILPRERPVSKGKSPTTPAPNQMIPFIHRPV</sequence>
<comment type="caution">
    <text evidence="2">The sequence shown here is derived from an EMBL/GenBank/DDBJ whole genome shotgun (WGS) entry which is preliminary data.</text>
</comment>
<evidence type="ECO:0000256" key="1">
    <source>
        <dbReference type="SAM" id="MobiDB-lite"/>
    </source>
</evidence>
<reference evidence="2 3" key="1">
    <citation type="submission" date="2018-03" db="EMBL/GenBank/DDBJ databases">
        <title>Draft genome sequence of Rohu Carp (Labeo rohita).</title>
        <authorList>
            <person name="Das P."/>
            <person name="Kushwaha B."/>
            <person name="Joshi C.G."/>
            <person name="Kumar D."/>
            <person name="Nagpure N.S."/>
            <person name="Sahoo L."/>
            <person name="Das S.P."/>
            <person name="Bit A."/>
            <person name="Patnaik S."/>
            <person name="Meher P.K."/>
            <person name="Jayasankar P."/>
            <person name="Koringa P.G."/>
            <person name="Patel N.V."/>
            <person name="Hinsu A.T."/>
            <person name="Kumar R."/>
            <person name="Pandey M."/>
            <person name="Agarwal S."/>
            <person name="Srivastava S."/>
            <person name="Singh M."/>
            <person name="Iquebal M.A."/>
            <person name="Jaiswal S."/>
            <person name="Angadi U.B."/>
            <person name="Kumar N."/>
            <person name="Raza M."/>
            <person name="Shah T.M."/>
            <person name="Rai A."/>
            <person name="Jena J.K."/>
        </authorList>
    </citation>
    <scope>NUCLEOTIDE SEQUENCE [LARGE SCALE GENOMIC DNA]</scope>
    <source>
        <strain evidence="2">DASCIFA01</strain>
        <tissue evidence="2">Testis</tissue>
    </source>
</reference>
<keyword evidence="3" id="KW-1185">Reference proteome</keyword>